<dbReference type="Proteomes" id="UP000243406">
    <property type="component" value="Unassembled WGS sequence"/>
</dbReference>
<proteinExistence type="predicted"/>
<evidence type="ECO:0000313" key="1">
    <source>
        <dbReference type="EMBL" id="SKB25297.1"/>
    </source>
</evidence>
<keyword evidence="2" id="KW-1185">Reference proteome</keyword>
<dbReference type="AlphaFoldDB" id="A0A1T4ZRV0"/>
<protein>
    <recommendedName>
        <fullName evidence="3">Hook-length control protein FliK</fullName>
    </recommendedName>
</protein>
<dbReference type="Pfam" id="PF19753">
    <property type="entry name" value="DUF6240"/>
    <property type="match status" value="1"/>
</dbReference>
<dbReference type="RefSeq" id="WP_079588267.1">
    <property type="nucleotide sequence ID" value="NZ_FUYN01000001.1"/>
</dbReference>
<sequence>MRIDIGSNSIRPELILNKSNIDSFEFNNRGENVRGRVIDVNQNMVLIQTSTGKEFVANTTIPMENFIGEEMLFTVLFNEEGQIFLKPQLDEKKQNLIKDLKVEDLLTKLGKTVNSENKEIVRQMIKSGIPVTIDSFKEVKDLSLSLKMLQNLQGELSAEQEDMPLDNIVRLFQDGKEATAVNNSSKQSALPKELGLKDIIILKSLNLEVNPKNLKAMANIEQKIADKDIDILDIKALVIDNKNVQLNLNTKSEEGKALEASNIAPKAQEDLFKELAFKPKDDILGKDNALNKLSDKENDSMKIQQQPDLVDMVVKKLDLKTKLGSEDIKLDLNKIESEFEKILASLEPGSKEATKLEKEIMPKLELLKDLSKNIFYQVVPFQIDKYENIAQYYMKKNKKSKTREEGITVAFSIETHKLGNVKAMLNYKDMNNISVNIATKSKEVEDKFKKAIPILKERLNSIGFTGVLLSTEIQNVNVSQILDDVVYKNIDSKSFETWV</sequence>
<dbReference type="OrthoDB" id="1758291at2"/>
<dbReference type="EMBL" id="FUYN01000001">
    <property type="protein sequence ID" value="SKB25297.1"/>
    <property type="molecule type" value="Genomic_DNA"/>
</dbReference>
<evidence type="ECO:0008006" key="3">
    <source>
        <dbReference type="Google" id="ProtNLM"/>
    </source>
</evidence>
<organism evidence="1 2">
    <name type="scientific">Acetoanaerobium noterae</name>
    <dbReference type="NCBI Taxonomy" id="745369"/>
    <lineage>
        <taxon>Bacteria</taxon>
        <taxon>Bacillati</taxon>
        <taxon>Bacillota</taxon>
        <taxon>Clostridia</taxon>
        <taxon>Peptostreptococcales</taxon>
        <taxon>Filifactoraceae</taxon>
        <taxon>Acetoanaerobium</taxon>
    </lineage>
</organism>
<evidence type="ECO:0000313" key="2">
    <source>
        <dbReference type="Proteomes" id="UP000243406"/>
    </source>
</evidence>
<dbReference type="InterPro" id="IPR046207">
    <property type="entry name" value="DUF6240"/>
</dbReference>
<accession>A0A1T4ZRV0</accession>
<name>A0A1T4ZRV0_9FIRM</name>
<gene>
    <name evidence="1" type="ORF">SAMN02745120_0278</name>
</gene>
<reference evidence="2" key="1">
    <citation type="submission" date="2017-02" db="EMBL/GenBank/DDBJ databases">
        <authorList>
            <person name="Varghese N."/>
            <person name="Submissions S."/>
        </authorList>
    </citation>
    <scope>NUCLEOTIDE SEQUENCE [LARGE SCALE GENOMIC DNA]</scope>
    <source>
        <strain evidence="2">ATCC 35199</strain>
    </source>
</reference>